<dbReference type="RefSeq" id="WP_371393079.1">
    <property type="nucleotide sequence ID" value="NZ_CP163421.1"/>
</dbReference>
<evidence type="ECO:0000259" key="3">
    <source>
        <dbReference type="SMART" id="SM00849"/>
    </source>
</evidence>
<sequence length="377" mass="41095">MIIPIALAASLALSSAFALTEAAPAPPPAPDFSAERDPFELDWTSPAPGIWTGVRPQSARLPVTGTSVVVIGETGVLVFDGGGTPQQAERVAEKIRSETDLPVTHIAISHWHGDHHLGIAPLRAAWPDAVTVSHSFTRAVMDSTLMDSARNPEATPPGAFQAQLEGALANPDLAAHNRAWLEQALVWAELIEDQVRISQIPQIDVVFEESLEIDLGGRAVRLVHFGPGNTKGDIMLHVPDARFIAAGDAVVHPTPYGFFSYPESWAQALRQLRQMDVDLIVPGHGDMMTDWAYVDLLIETLQSIADQTEALVADGHDLDGVREHFDWSALEPRFTGGDPFWAGRFDVWFKRPILEAAWRLATGLDNEELIPHEHGVD</sequence>
<evidence type="ECO:0000256" key="2">
    <source>
        <dbReference type="SAM" id="SignalP"/>
    </source>
</evidence>
<dbReference type="Pfam" id="PF00753">
    <property type="entry name" value="Lactamase_B"/>
    <property type="match status" value="1"/>
</dbReference>
<feature type="signal peptide" evidence="2">
    <location>
        <begin position="1"/>
        <end position="18"/>
    </location>
</feature>
<dbReference type="SUPFAM" id="SSF56281">
    <property type="entry name" value="Metallo-hydrolase/oxidoreductase"/>
    <property type="match status" value="1"/>
</dbReference>
<keyword evidence="2" id="KW-0732">Signal</keyword>
<dbReference type="Proteomes" id="UP001596024">
    <property type="component" value="Unassembled WGS sequence"/>
</dbReference>
<dbReference type="PANTHER" id="PTHR42951:SF4">
    <property type="entry name" value="ACYL-COENZYME A THIOESTERASE MBLAC2"/>
    <property type="match status" value="1"/>
</dbReference>
<gene>
    <name evidence="4" type="ORF">ACFPB0_12950</name>
</gene>
<evidence type="ECO:0000256" key="1">
    <source>
        <dbReference type="ARBA" id="ARBA00005250"/>
    </source>
</evidence>
<accession>A0ABV9NE20</accession>
<evidence type="ECO:0000313" key="5">
    <source>
        <dbReference type="Proteomes" id="UP001596024"/>
    </source>
</evidence>
<dbReference type="PANTHER" id="PTHR42951">
    <property type="entry name" value="METALLO-BETA-LACTAMASE DOMAIN-CONTAINING"/>
    <property type="match status" value="1"/>
</dbReference>
<dbReference type="InterPro" id="IPR036866">
    <property type="entry name" value="RibonucZ/Hydroxyglut_hydro"/>
</dbReference>
<dbReference type="EMBL" id="JBHSGQ010000008">
    <property type="protein sequence ID" value="MFC4726201.1"/>
    <property type="molecule type" value="Genomic_DNA"/>
</dbReference>
<feature type="chain" id="PRO_5046359950" evidence="2">
    <location>
        <begin position="19"/>
        <end position="377"/>
    </location>
</feature>
<comment type="caution">
    <text evidence="4">The sequence shown here is derived from an EMBL/GenBank/DDBJ whole genome shotgun (WGS) entry which is preliminary data.</text>
</comment>
<evidence type="ECO:0000313" key="4">
    <source>
        <dbReference type="EMBL" id="MFC4726201.1"/>
    </source>
</evidence>
<dbReference type="InterPro" id="IPR050855">
    <property type="entry name" value="NDM-1-like"/>
</dbReference>
<comment type="similarity">
    <text evidence="1">Belongs to the metallo-beta-lactamase superfamily. Class-B beta-lactamase family.</text>
</comment>
<dbReference type="SMART" id="SM00849">
    <property type="entry name" value="Lactamase_B"/>
    <property type="match status" value="1"/>
</dbReference>
<keyword evidence="5" id="KW-1185">Reference proteome</keyword>
<feature type="domain" description="Metallo-beta-lactamase" evidence="3">
    <location>
        <begin position="64"/>
        <end position="284"/>
    </location>
</feature>
<name>A0ABV9NE20_9PROT</name>
<dbReference type="InterPro" id="IPR001279">
    <property type="entry name" value="Metallo-B-lactamas"/>
</dbReference>
<proteinExistence type="inferred from homology"/>
<dbReference type="CDD" id="cd16282">
    <property type="entry name" value="metallo-hydrolase-like_MBL-fold"/>
    <property type="match status" value="1"/>
</dbReference>
<organism evidence="4 5">
    <name type="scientific">Glycocaulis abyssi</name>
    <dbReference type="NCBI Taxonomy" id="1433403"/>
    <lineage>
        <taxon>Bacteria</taxon>
        <taxon>Pseudomonadati</taxon>
        <taxon>Pseudomonadota</taxon>
        <taxon>Alphaproteobacteria</taxon>
        <taxon>Maricaulales</taxon>
        <taxon>Maricaulaceae</taxon>
        <taxon>Glycocaulis</taxon>
    </lineage>
</organism>
<protein>
    <submittedName>
        <fullName evidence="4">MBL fold metallo-hydrolase</fullName>
    </submittedName>
</protein>
<dbReference type="Gene3D" id="3.60.15.10">
    <property type="entry name" value="Ribonuclease Z/Hydroxyacylglutathione hydrolase-like"/>
    <property type="match status" value="1"/>
</dbReference>
<reference evidence="5" key="1">
    <citation type="journal article" date="2019" name="Int. J. Syst. Evol. Microbiol.">
        <title>The Global Catalogue of Microorganisms (GCM) 10K type strain sequencing project: providing services to taxonomists for standard genome sequencing and annotation.</title>
        <authorList>
            <consortium name="The Broad Institute Genomics Platform"/>
            <consortium name="The Broad Institute Genome Sequencing Center for Infectious Disease"/>
            <person name="Wu L."/>
            <person name="Ma J."/>
        </authorList>
    </citation>
    <scope>NUCLEOTIDE SEQUENCE [LARGE SCALE GENOMIC DNA]</scope>
    <source>
        <strain evidence="5">CCUG 62981</strain>
    </source>
</reference>